<gene>
    <name evidence="1" type="ORF">C7B82_12935</name>
</gene>
<accession>A0A2T1E7A7</accession>
<proteinExistence type="predicted"/>
<reference evidence="1 2" key="2">
    <citation type="submission" date="2018-03" db="EMBL/GenBank/DDBJ databases">
        <title>The ancient ancestry and fast evolution of plastids.</title>
        <authorList>
            <person name="Moore K.R."/>
            <person name="Magnabosco C."/>
            <person name="Momper L."/>
            <person name="Gold D.A."/>
            <person name="Bosak T."/>
            <person name="Fournier G.P."/>
        </authorList>
    </citation>
    <scope>NUCLEOTIDE SEQUENCE [LARGE SCALE GENOMIC DNA]</scope>
    <source>
        <strain evidence="1 2">ULC18</strain>
    </source>
</reference>
<sequence>MPCTTIINILRAEWKKMIRCLPGRFLANKPPVGAGLATRLAVGYRDSGKTCFYLAVNFFRKLLKDYEAISIQPSVPD</sequence>
<dbReference type="EMBL" id="PVWK01000077">
    <property type="protein sequence ID" value="PSB28617.1"/>
    <property type="molecule type" value="Genomic_DNA"/>
</dbReference>
<name>A0A2T1E7A7_9CYAN</name>
<evidence type="ECO:0000313" key="1">
    <source>
        <dbReference type="EMBL" id="PSB28617.1"/>
    </source>
</evidence>
<keyword evidence="2" id="KW-1185">Reference proteome</keyword>
<comment type="caution">
    <text evidence="1">The sequence shown here is derived from an EMBL/GenBank/DDBJ whole genome shotgun (WGS) entry which is preliminary data.</text>
</comment>
<organism evidence="1 2">
    <name type="scientific">Stenomitos frigidus ULC18</name>
    <dbReference type="NCBI Taxonomy" id="2107698"/>
    <lineage>
        <taxon>Bacteria</taxon>
        <taxon>Bacillati</taxon>
        <taxon>Cyanobacteriota</taxon>
        <taxon>Cyanophyceae</taxon>
        <taxon>Leptolyngbyales</taxon>
        <taxon>Leptolyngbyaceae</taxon>
        <taxon>Stenomitos</taxon>
    </lineage>
</organism>
<dbReference type="AlphaFoldDB" id="A0A2T1E7A7"/>
<evidence type="ECO:0000313" key="2">
    <source>
        <dbReference type="Proteomes" id="UP000239576"/>
    </source>
</evidence>
<reference evidence="2" key="1">
    <citation type="submission" date="2018-02" db="EMBL/GenBank/DDBJ databases">
        <authorList>
            <person name="Moore K."/>
            <person name="Momper L."/>
        </authorList>
    </citation>
    <scope>NUCLEOTIDE SEQUENCE [LARGE SCALE GENOMIC DNA]</scope>
    <source>
        <strain evidence="2">ULC18</strain>
    </source>
</reference>
<dbReference type="Proteomes" id="UP000239576">
    <property type="component" value="Unassembled WGS sequence"/>
</dbReference>
<protein>
    <submittedName>
        <fullName evidence="1">Uncharacterized protein</fullName>
    </submittedName>
</protein>